<gene>
    <name evidence="1" type="ORF">CMUS01_16751</name>
</gene>
<evidence type="ECO:0000313" key="2">
    <source>
        <dbReference type="Proteomes" id="UP000639643"/>
    </source>
</evidence>
<keyword evidence="2" id="KW-1185">Reference proteome</keyword>
<reference evidence="1" key="1">
    <citation type="journal article" date="2020" name="Phytopathology">
        <title>Genome Sequence Resources of Colletotrichum truncatum, C. plurivorum, C. musicola, and C. sojae: Four Species Pathogenic to Soybean (Glycine max).</title>
        <authorList>
            <person name="Rogerio F."/>
            <person name="Boufleur T.R."/>
            <person name="Ciampi-Guillardi M."/>
            <person name="Sukno S.A."/>
            <person name="Thon M.R."/>
            <person name="Massola Junior N.S."/>
            <person name="Baroncelli R."/>
        </authorList>
    </citation>
    <scope>NUCLEOTIDE SEQUENCE</scope>
    <source>
        <strain evidence="1">LFN0074</strain>
    </source>
</reference>
<dbReference type="EMBL" id="WIGM01002293">
    <property type="protein sequence ID" value="KAF6781830.1"/>
    <property type="molecule type" value="Genomic_DNA"/>
</dbReference>
<protein>
    <submittedName>
        <fullName evidence="1">Uncharacterized protein</fullName>
    </submittedName>
</protein>
<dbReference type="OrthoDB" id="4364105at2759"/>
<name>A0A8H6IK66_9PEZI</name>
<dbReference type="Pfam" id="PF13376">
    <property type="entry name" value="OmdA"/>
    <property type="match status" value="1"/>
</dbReference>
<comment type="caution">
    <text evidence="1">The sequence shown here is derived from an EMBL/GenBank/DDBJ whole genome shotgun (WGS) entry which is preliminary data.</text>
</comment>
<evidence type="ECO:0000313" key="1">
    <source>
        <dbReference type="EMBL" id="KAF6781830.1"/>
    </source>
</evidence>
<feature type="non-terminal residue" evidence="1">
    <location>
        <position position="286"/>
    </location>
</feature>
<dbReference type="AlphaFoldDB" id="A0A8H6IK66"/>
<organism evidence="1 2">
    <name type="scientific">Colletotrichum musicola</name>
    <dbReference type="NCBI Taxonomy" id="2175873"/>
    <lineage>
        <taxon>Eukaryota</taxon>
        <taxon>Fungi</taxon>
        <taxon>Dikarya</taxon>
        <taxon>Ascomycota</taxon>
        <taxon>Pezizomycotina</taxon>
        <taxon>Sordariomycetes</taxon>
        <taxon>Hypocreomycetidae</taxon>
        <taxon>Glomerellales</taxon>
        <taxon>Glomerellaceae</taxon>
        <taxon>Colletotrichum</taxon>
        <taxon>Colletotrichum orchidearum species complex</taxon>
    </lineage>
</organism>
<accession>A0A8H6IK66</accession>
<proteinExistence type="predicted"/>
<feature type="non-terminal residue" evidence="1">
    <location>
        <position position="1"/>
    </location>
</feature>
<dbReference type="Proteomes" id="UP000639643">
    <property type="component" value="Unassembled WGS sequence"/>
</dbReference>
<sequence length="286" mass="31699">WARAYSAASIQEVPLDFQAALEGNEKARVFFEALNKTQRYAFLWRIEAVKRAETRRRKIGEMAATSSPDWEAACAFSPAVPSPPRRMANRTNITESVLVFVIGRTIRKHKVPPILSRLLFHTNFLATKSRTYVSRPPAQHGCQSHSSRKCYGHGDFVIEHHHALDAAAIILSAPAASCNPSGWDCFSHESRLRFSPGVCPKGWIYHDMAEDGLTGASTAFCCQSGFSNQKAVFYTFYGSRDCVSWVTASDSAASTTTSQQTIMMHEAWAVTWDATDTSTLTPKLPT</sequence>